<sequence length="382" mass="40926">MPLIAGVLLPGCASRPAAPQAPTPPAVPAAGQATPAVAPATFTTCLAELRPRALAAGIREDSYDRFTRDLVPDDSVLARLDRQPEFSLPIWDYLSGLVDDERIALGREMLARHREVLARISARYGVPAEAVVAVWGVESNFGQTTGSYPLLQSLSTLSCAGRRQPFFRGELFATLRILQAGDIAPERLYGSWAGAFGQTQFMPSTYERLAVDFDGDGRRDLIDSVPDALASTANFLRQARWQSGQPWGLEVTLPKGFNAGGESRRNKRPLSEWSTRGLVRADGTPLLTASAGGTTAGTATTPGPDTPAGLLLPAGPDGPAFLSLRNFDAFYSYNAAESYGLAIAHLADRLAGAGPFQRAWPTDDPPLSRAQRRELQALLIAR</sequence>
<dbReference type="EMBL" id="PTQZ01000334">
    <property type="protein sequence ID" value="PQA29135.1"/>
    <property type="molecule type" value="Genomic_DNA"/>
</dbReference>
<dbReference type="OrthoDB" id="9772911at2"/>
<accession>A0A2P6AQG0</accession>
<dbReference type="PANTHER" id="PTHR30163:SF10">
    <property type="entry name" value="TRANSGLYCOLASE-RELATED"/>
    <property type="match status" value="1"/>
</dbReference>
<dbReference type="SUPFAM" id="SSF53955">
    <property type="entry name" value="Lysozyme-like"/>
    <property type="match status" value="1"/>
</dbReference>
<dbReference type="InterPro" id="IPR011970">
    <property type="entry name" value="MltB_2"/>
</dbReference>
<dbReference type="AlphaFoldDB" id="A0A2P6AQG0"/>
<dbReference type="InterPro" id="IPR023346">
    <property type="entry name" value="Lysozyme-like_dom_sf"/>
</dbReference>
<dbReference type="Proteomes" id="UP000243900">
    <property type="component" value="Unassembled WGS sequence"/>
</dbReference>
<dbReference type="GO" id="GO:0008933">
    <property type="term" value="F:peptidoglycan lytic transglycosylase activity"/>
    <property type="evidence" value="ECO:0007669"/>
    <property type="project" value="TreeGrafter"/>
</dbReference>
<evidence type="ECO:0000259" key="1">
    <source>
        <dbReference type="Pfam" id="PF13406"/>
    </source>
</evidence>
<evidence type="ECO:0000313" key="2">
    <source>
        <dbReference type="EMBL" id="PQA29135.1"/>
    </source>
</evidence>
<dbReference type="PANTHER" id="PTHR30163">
    <property type="entry name" value="MEMBRANE-BOUND LYTIC MUREIN TRANSGLYCOSYLASE B"/>
    <property type="match status" value="1"/>
</dbReference>
<reference evidence="3" key="1">
    <citation type="submission" date="2018-02" db="EMBL/GenBank/DDBJ databases">
        <title>Genome sequencing of Solimonas sp. HR-BB.</title>
        <authorList>
            <person name="Lee Y."/>
            <person name="Jeon C.O."/>
        </authorList>
    </citation>
    <scope>NUCLEOTIDE SEQUENCE [LARGE SCALE GENOMIC DNA]</scope>
    <source>
        <strain evidence="3">HR-E</strain>
    </source>
</reference>
<keyword evidence="3" id="KW-1185">Reference proteome</keyword>
<evidence type="ECO:0000313" key="3">
    <source>
        <dbReference type="Proteomes" id="UP000243900"/>
    </source>
</evidence>
<dbReference type="CDD" id="cd13399">
    <property type="entry name" value="Slt35-like"/>
    <property type="match status" value="1"/>
</dbReference>
<name>A0A2P6AQG0_9GAMM</name>
<dbReference type="Pfam" id="PF13406">
    <property type="entry name" value="SLT_2"/>
    <property type="match status" value="1"/>
</dbReference>
<dbReference type="FunFam" id="1.10.8.350:FF:000001">
    <property type="entry name" value="Lytic murein transglycosylase B"/>
    <property type="match status" value="1"/>
</dbReference>
<dbReference type="Gene3D" id="1.10.8.350">
    <property type="entry name" value="Bacterial muramidase"/>
    <property type="match status" value="1"/>
</dbReference>
<comment type="caution">
    <text evidence="2">The sequence shown here is derived from an EMBL/GenBank/DDBJ whole genome shotgun (WGS) entry which is preliminary data.</text>
</comment>
<dbReference type="GO" id="GO:0009253">
    <property type="term" value="P:peptidoglycan catabolic process"/>
    <property type="evidence" value="ECO:0007669"/>
    <property type="project" value="TreeGrafter"/>
</dbReference>
<feature type="non-terminal residue" evidence="2">
    <location>
        <position position="382"/>
    </location>
</feature>
<dbReference type="Gene3D" id="1.10.530.10">
    <property type="match status" value="1"/>
</dbReference>
<dbReference type="InterPro" id="IPR043426">
    <property type="entry name" value="MltB-like"/>
</dbReference>
<organism evidence="2 3">
    <name type="scientific">Amnimonas aquatica</name>
    <dbReference type="NCBI Taxonomy" id="2094561"/>
    <lineage>
        <taxon>Bacteria</taxon>
        <taxon>Pseudomonadati</taxon>
        <taxon>Pseudomonadota</taxon>
        <taxon>Gammaproteobacteria</taxon>
        <taxon>Moraxellales</taxon>
        <taxon>Moraxellaceae</taxon>
        <taxon>Amnimonas</taxon>
    </lineage>
</organism>
<proteinExistence type="predicted"/>
<dbReference type="NCBIfam" id="TIGR02283">
    <property type="entry name" value="MltB_2"/>
    <property type="match status" value="1"/>
</dbReference>
<dbReference type="InterPro" id="IPR031304">
    <property type="entry name" value="SLT_2"/>
</dbReference>
<feature type="domain" description="Transglycosylase SLT" evidence="1">
    <location>
        <begin position="42"/>
        <end position="348"/>
    </location>
</feature>
<protein>
    <submittedName>
        <fullName evidence="2">Lytic murein transglycosylase</fullName>
    </submittedName>
</protein>
<gene>
    <name evidence="2" type="ORF">C5O18_09700</name>
</gene>